<gene>
    <name evidence="2" type="ORF">E1091_02370</name>
</gene>
<comment type="caution">
    <text evidence="2">The sequence shown here is derived from an EMBL/GenBank/DDBJ whole genome shotgun (WGS) entry which is preliminary data.</text>
</comment>
<dbReference type="Gene3D" id="1.10.260.40">
    <property type="entry name" value="lambda repressor-like DNA-binding domains"/>
    <property type="match status" value="1"/>
</dbReference>
<dbReference type="SUPFAM" id="SSF47413">
    <property type="entry name" value="lambda repressor-like DNA-binding domains"/>
    <property type="match status" value="1"/>
</dbReference>
<dbReference type="PROSITE" id="PS50943">
    <property type="entry name" value="HTH_CROC1"/>
    <property type="match status" value="1"/>
</dbReference>
<dbReference type="Pfam" id="PF19054">
    <property type="entry name" value="DUF5753"/>
    <property type="match status" value="1"/>
</dbReference>
<reference evidence="2 3" key="1">
    <citation type="submission" date="2019-02" db="EMBL/GenBank/DDBJ databases">
        <title>Draft genome sequences of novel Actinobacteria.</title>
        <authorList>
            <person name="Sahin N."/>
            <person name="Ay H."/>
            <person name="Saygin H."/>
        </authorList>
    </citation>
    <scope>NUCLEOTIDE SEQUENCE [LARGE SCALE GENOMIC DNA]</scope>
    <source>
        <strain evidence="2 3">JCM 30529</strain>
    </source>
</reference>
<dbReference type="CDD" id="cd00093">
    <property type="entry name" value="HTH_XRE"/>
    <property type="match status" value="1"/>
</dbReference>
<dbReference type="InterPro" id="IPR043917">
    <property type="entry name" value="DUF5753"/>
</dbReference>
<keyword evidence="3" id="KW-1185">Reference proteome</keyword>
<protein>
    <submittedName>
        <fullName evidence="2">XRE family transcriptional regulator</fullName>
    </submittedName>
</protein>
<name>A0ABY2DLF3_9ACTN</name>
<organism evidence="2 3">
    <name type="scientific">Micromonospora fluostatini</name>
    <dbReference type="NCBI Taxonomy" id="1629071"/>
    <lineage>
        <taxon>Bacteria</taxon>
        <taxon>Bacillati</taxon>
        <taxon>Actinomycetota</taxon>
        <taxon>Actinomycetes</taxon>
        <taxon>Micromonosporales</taxon>
        <taxon>Micromonosporaceae</taxon>
        <taxon>Micromonospora</taxon>
    </lineage>
</organism>
<dbReference type="Pfam" id="PF01381">
    <property type="entry name" value="HTH_3"/>
    <property type="match status" value="1"/>
</dbReference>
<dbReference type="InterPro" id="IPR010982">
    <property type="entry name" value="Lambda_DNA-bd_dom_sf"/>
</dbReference>
<dbReference type="Proteomes" id="UP000295626">
    <property type="component" value="Unassembled WGS sequence"/>
</dbReference>
<accession>A0ABY2DLF3</accession>
<feature type="domain" description="HTH cro/C1-type" evidence="1">
    <location>
        <begin position="45"/>
        <end position="103"/>
    </location>
</feature>
<dbReference type="EMBL" id="SMKE01000037">
    <property type="protein sequence ID" value="TDC01694.1"/>
    <property type="molecule type" value="Genomic_DNA"/>
</dbReference>
<dbReference type="InterPro" id="IPR001387">
    <property type="entry name" value="Cro/C1-type_HTH"/>
</dbReference>
<evidence type="ECO:0000313" key="3">
    <source>
        <dbReference type="Proteomes" id="UP000295626"/>
    </source>
</evidence>
<proteinExistence type="predicted"/>
<evidence type="ECO:0000313" key="2">
    <source>
        <dbReference type="EMBL" id="TDC01694.1"/>
    </source>
</evidence>
<dbReference type="SMART" id="SM00530">
    <property type="entry name" value="HTH_XRE"/>
    <property type="match status" value="1"/>
</dbReference>
<sequence length="321" mass="35302">MCAVRYAWDVRCPILALSQAGGSSVTSPLATISPLVQRLRLARIIEQLRVDAGLTQAGLATAIGEARQAVTRLENPLTNLERRISSKHILKILKACGVKYADPRYRDTVELIRAADADGWWKCDHPHMGARQQVVANIELGASLIREYHPYLPPGLAQTEAYARGVSRQEHLDGATPDGVVAGRLQRQQEAFECGAIRYQLVLEEMVVRRPMVAPDILREQLLHLIKLAERPGVSVRILTVDAPLGVGWAPTSPYSIYAYPNPEDPLVAVIDTVLQDHIVVDPQEVHVYAQLHDRLRDAALSDADSAAFIRNAADDLLATA</sequence>
<evidence type="ECO:0000259" key="1">
    <source>
        <dbReference type="PROSITE" id="PS50943"/>
    </source>
</evidence>